<dbReference type="Pfam" id="PF00654">
    <property type="entry name" value="Voltage_CLC"/>
    <property type="match status" value="1"/>
</dbReference>
<keyword evidence="9 12" id="KW-0472">Membrane</keyword>
<feature type="transmembrane region" description="Helical" evidence="12">
    <location>
        <begin position="404"/>
        <end position="423"/>
    </location>
</feature>
<proteinExistence type="inferred from homology"/>
<dbReference type="InterPro" id="IPR046342">
    <property type="entry name" value="CBS_dom_sf"/>
</dbReference>
<dbReference type="Proteomes" id="UP000708148">
    <property type="component" value="Unassembled WGS sequence"/>
</dbReference>
<evidence type="ECO:0000256" key="11">
    <source>
        <dbReference type="PROSITE-ProRule" id="PRU00703"/>
    </source>
</evidence>
<keyword evidence="10 12" id="KW-0868">Chloride</keyword>
<dbReference type="GO" id="GO:0016020">
    <property type="term" value="C:membrane"/>
    <property type="evidence" value="ECO:0007669"/>
    <property type="project" value="UniProtKB-SubCell"/>
</dbReference>
<dbReference type="SUPFAM" id="SSF54631">
    <property type="entry name" value="CBS-domain pair"/>
    <property type="match status" value="1"/>
</dbReference>
<evidence type="ECO:0000259" key="13">
    <source>
        <dbReference type="PROSITE" id="PS51371"/>
    </source>
</evidence>
<dbReference type="SMART" id="SM00116">
    <property type="entry name" value="CBS"/>
    <property type="match status" value="2"/>
</dbReference>
<comment type="subcellular location">
    <subcellularLocation>
        <location evidence="1 12">Membrane</location>
        <topology evidence="1 12">Multi-pass membrane protein</topology>
    </subcellularLocation>
</comment>
<keyword evidence="3 12" id="KW-0813">Transport</keyword>
<organism evidence="14 15">
    <name type="scientific">Ostreobium quekettii</name>
    <dbReference type="NCBI Taxonomy" id="121088"/>
    <lineage>
        <taxon>Eukaryota</taxon>
        <taxon>Viridiplantae</taxon>
        <taxon>Chlorophyta</taxon>
        <taxon>core chlorophytes</taxon>
        <taxon>Ulvophyceae</taxon>
        <taxon>TCBD clade</taxon>
        <taxon>Bryopsidales</taxon>
        <taxon>Ostreobineae</taxon>
        <taxon>Ostreobiaceae</taxon>
        <taxon>Ostreobium</taxon>
    </lineage>
</organism>
<dbReference type="PANTHER" id="PTHR11689:SF136">
    <property type="entry name" value="H(+)_CL(-) EXCHANGE TRANSPORTER 7"/>
    <property type="match status" value="1"/>
</dbReference>
<evidence type="ECO:0000313" key="14">
    <source>
        <dbReference type="EMBL" id="CAD7702469.1"/>
    </source>
</evidence>
<dbReference type="PRINTS" id="PR00762">
    <property type="entry name" value="CLCHANNEL"/>
</dbReference>
<dbReference type="EMBL" id="CAJHUC010001839">
    <property type="protein sequence ID" value="CAD7702469.1"/>
    <property type="molecule type" value="Genomic_DNA"/>
</dbReference>
<comment type="caution">
    <text evidence="14">The sequence shown here is derived from an EMBL/GenBank/DDBJ whole genome shotgun (WGS) entry which is preliminary data.</text>
</comment>
<comment type="caution">
    <text evidence="12">Lacks conserved residue(s) required for the propagation of feature annotation.</text>
</comment>
<dbReference type="AlphaFoldDB" id="A0A8S1J5N0"/>
<dbReference type="InterPro" id="IPR000644">
    <property type="entry name" value="CBS_dom"/>
</dbReference>
<evidence type="ECO:0000256" key="3">
    <source>
        <dbReference type="ARBA" id="ARBA00022448"/>
    </source>
</evidence>
<feature type="transmembrane region" description="Helical" evidence="12">
    <location>
        <begin position="255"/>
        <end position="277"/>
    </location>
</feature>
<evidence type="ECO:0000256" key="6">
    <source>
        <dbReference type="ARBA" id="ARBA00022989"/>
    </source>
</evidence>
<accession>A0A8S1J5N0</accession>
<reference evidence="14" key="1">
    <citation type="submission" date="2020-12" db="EMBL/GenBank/DDBJ databases">
        <authorList>
            <person name="Iha C."/>
        </authorList>
    </citation>
    <scope>NUCLEOTIDE SEQUENCE</scope>
</reference>
<feature type="domain" description="CBS" evidence="13">
    <location>
        <begin position="591"/>
        <end position="651"/>
    </location>
</feature>
<keyword evidence="4 12" id="KW-0812">Transmembrane</keyword>
<evidence type="ECO:0000256" key="7">
    <source>
        <dbReference type="ARBA" id="ARBA00023065"/>
    </source>
</evidence>
<protein>
    <recommendedName>
        <fullName evidence="12">Chloride channel protein</fullName>
    </recommendedName>
</protein>
<gene>
    <name evidence="14" type="ORF">OSTQU699_LOCUS7826</name>
</gene>
<evidence type="ECO:0000256" key="10">
    <source>
        <dbReference type="ARBA" id="ARBA00023214"/>
    </source>
</evidence>
<dbReference type="PROSITE" id="PS51371">
    <property type="entry name" value="CBS"/>
    <property type="match status" value="1"/>
</dbReference>
<dbReference type="InterPro" id="IPR001807">
    <property type="entry name" value="ClC"/>
</dbReference>
<dbReference type="GO" id="GO:0005254">
    <property type="term" value="F:chloride channel activity"/>
    <property type="evidence" value="ECO:0007669"/>
    <property type="project" value="UniProtKB-UniRule"/>
</dbReference>
<feature type="transmembrane region" description="Helical" evidence="12">
    <location>
        <begin position="60"/>
        <end position="80"/>
    </location>
</feature>
<dbReference type="InterPro" id="IPR051280">
    <property type="entry name" value="Cl-channel/antiporter"/>
</dbReference>
<dbReference type="PANTHER" id="PTHR11689">
    <property type="entry name" value="CHLORIDE CHANNEL PROTEIN CLC FAMILY MEMBER"/>
    <property type="match status" value="1"/>
</dbReference>
<evidence type="ECO:0000256" key="5">
    <source>
        <dbReference type="ARBA" id="ARBA00022737"/>
    </source>
</evidence>
<dbReference type="SUPFAM" id="SSF81340">
    <property type="entry name" value="Clc chloride channel"/>
    <property type="match status" value="1"/>
</dbReference>
<comment type="similarity">
    <text evidence="2 12">Belongs to the chloride channel (TC 2.A.49) family.</text>
</comment>
<evidence type="ECO:0000256" key="12">
    <source>
        <dbReference type="RuleBase" id="RU361221"/>
    </source>
</evidence>
<feature type="transmembrane region" description="Helical" evidence="12">
    <location>
        <begin position="171"/>
        <end position="195"/>
    </location>
</feature>
<feature type="transmembrane region" description="Helical" evidence="12">
    <location>
        <begin position="12"/>
        <end position="40"/>
    </location>
</feature>
<keyword evidence="6 12" id="KW-1133">Transmembrane helix</keyword>
<name>A0A8S1J5N0_9CHLO</name>
<dbReference type="Pfam" id="PF00571">
    <property type="entry name" value="CBS"/>
    <property type="match status" value="1"/>
</dbReference>
<dbReference type="OrthoDB" id="428525at2759"/>
<evidence type="ECO:0000256" key="8">
    <source>
        <dbReference type="ARBA" id="ARBA00023122"/>
    </source>
</evidence>
<feature type="transmembrane region" description="Helical" evidence="12">
    <location>
        <begin position="133"/>
        <end position="150"/>
    </location>
</feature>
<evidence type="ECO:0000313" key="15">
    <source>
        <dbReference type="Proteomes" id="UP000708148"/>
    </source>
</evidence>
<dbReference type="Gene3D" id="1.10.3080.10">
    <property type="entry name" value="Clc chloride channel"/>
    <property type="match status" value="1"/>
</dbReference>
<sequence length="707" mass="76729">MGLYLPRWGTALTWVFLSLIGLLTGVVAFIVSFGVSGILLARSLLVAWILDEPTPARVSALYVVFNLACALVGGALVMFVSKPAAGSGIPQIYGYLNGVDAPDFFTLPTAVVKTIASILAVAGGLAIGKEGPLLHIGSIIAHFLGRTSIFRRLKQAKEKEPFMAEMHMRDLVACGAAAGLAAGFKAPIGGMLFALEMSTRWRAELTWRCLYACAVTAWVVRSLTRLCTGDRDFLNWGSLMFYEVSFQSPYDQLPLVAILGICGGLLGSMFTIITTYFGAKRTRILNNRWARIHEVAIISVATSSLALILPKLGRCIPCPEVEGQCFSGSERLNRFAMYQCDEGNYNDLAALMFNSQGYTLHSLFTAESFSFSALSTLLFTAFYFFLASVTYGSALPTGLFTPSLIFGASFGRLFAHVLSYAGLPEVDFGLYAFLGAASVLSGMFRFAVSFCVILLELLSAEKQLPLLMLAMVFAKGIGDRFNGSILYHLCMIMGIPLVGSHPESTIRRKGFQAKDVMTRQQDLSIFEPMEEVAAVRQALDRHACGAFPVVKRGGEPGQHQTADFLGMVEAKDAQRLLAGREEEDLVDLTSIIQAAPIVIPTTMPLTTVFKLYNTTGVKYLPVMEGHHTLKGMVSRRELVECQSVLDPHIDERGRQSFTTIRRSLSGTAGRLALGMDLLPEISSPLLCNLDGDGSHDSECHDAGANQA</sequence>
<evidence type="ECO:0000256" key="9">
    <source>
        <dbReference type="ARBA" id="ARBA00023136"/>
    </source>
</evidence>
<evidence type="ECO:0000256" key="2">
    <source>
        <dbReference type="ARBA" id="ARBA00009476"/>
    </source>
</evidence>
<feature type="transmembrane region" description="Helical" evidence="12">
    <location>
        <begin position="369"/>
        <end position="392"/>
    </location>
</feature>
<keyword evidence="7 12" id="KW-0406">Ion transport</keyword>
<evidence type="ECO:0000256" key="1">
    <source>
        <dbReference type="ARBA" id="ARBA00004141"/>
    </source>
</evidence>
<keyword evidence="5" id="KW-0677">Repeat</keyword>
<feature type="transmembrane region" description="Helical" evidence="12">
    <location>
        <begin position="429"/>
        <end position="460"/>
    </location>
</feature>
<dbReference type="InterPro" id="IPR014743">
    <property type="entry name" value="Cl-channel_core"/>
</dbReference>
<dbReference type="Gene3D" id="3.10.580.10">
    <property type="entry name" value="CBS-domain"/>
    <property type="match status" value="1"/>
</dbReference>
<keyword evidence="15" id="KW-1185">Reference proteome</keyword>
<keyword evidence="8 11" id="KW-0129">CBS domain</keyword>
<evidence type="ECO:0000256" key="4">
    <source>
        <dbReference type="ARBA" id="ARBA00022692"/>
    </source>
</evidence>
<dbReference type="CDD" id="cd02205">
    <property type="entry name" value="CBS_pair_SF"/>
    <property type="match status" value="1"/>
</dbReference>